<feature type="compositionally biased region" description="Low complexity" evidence="3">
    <location>
        <begin position="502"/>
        <end position="523"/>
    </location>
</feature>
<dbReference type="SMART" id="SM00365">
    <property type="entry name" value="LRR_SD22"/>
    <property type="match status" value="6"/>
</dbReference>
<gene>
    <name evidence="4" type="primary">Lrrc49_1</name>
</gene>
<dbReference type="Pfam" id="PF12799">
    <property type="entry name" value="LRR_4"/>
    <property type="match status" value="1"/>
</dbReference>
<dbReference type="AlphaFoldDB" id="A0A2H8TPR0"/>
<feature type="compositionally biased region" description="Basic and acidic residues" evidence="3">
    <location>
        <begin position="444"/>
        <end position="453"/>
    </location>
</feature>
<evidence type="ECO:0000256" key="1">
    <source>
        <dbReference type="ARBA" id="ARBA00022614"/>
    </source>
</evidence>
<dbReference type="PANTHER" id="PTHR46652">
    <property type="entry name" value="LEUCINE-RICH REPEAT AND IQ DOMAIN-CONTAINING PROTEIN 1-RELATED"/>
    <property type="match status" value="1"/>
</dbReference>
<organism evidence="4">
    <name type="scientific">Melanaphis sacchari</name>
    <dbReference type="NCBI Taxonomy" id="742174"/>
    <lineage>
        <taxon>Eukaryota</taxon>
        <taxon>Metazoa</taxon>
        <taxon>Ecdysozoa</taxon>
        <taxon>Arthropoda</taxon>
        <taxon>Hexapoda</taxon>
        <taxon>Insecta</taxon>
        <taxon>Pterygota</taxon>
        <taxon>Neoptera</taxon>
        <taxon>Paraneoptera</taxon>
        <taxon>Hemiptera</taxon>
        <taxon>Sternorrhyncha</taxon>
        <taxon>Aphidomorpha</taxon>
        <taxon>Aphidoidea</taxon>
        <taxon>Aphididae</taxon>
        <taxon>Aphidini</taxon>
        <taxon>Melanaphis</taxon>
    </lineage>
</organism>
<dbReference type="InterPro" id="IPR050836">
    <property type="entry name" value="SDS22/Internalin_LRR"/>
</dbReference>
<dbReference type="InterPro" id="IPR001611">
    <property type="entry name" value="Leu-rich_rpt"/>
</dbReference>
<accession>A0A2H8TPR0</accession>
<dbReference type="PROSITE" id="PS51450">
    <property type="entry name" value="LRR"/>
    <property type="match status" value="6"/>
</dbReference>
<evidence type="ECO:0000313" key="4">
    <source>
        <dbReference type="EMBL" id="MBW16177.1"/>
    </source>
</evidence>
<evidence type="ECO:0000256" key="2">
    <source>
        <dbReference type="ARBA" id="ARBA00022737"/>
    </source>
</evidence>
<dbReference type="EMBL" id="GFXV01004372">
    <property type="protein sequence ID" value="MBW16177.1"/>
    <property type="molecule type" value="Transcribed_RNA"/>
</dbReference>
<dbReference type="PANTHER" id="PTHR46652:SF3">
    <property type="entry name" value="LEUCINE-RICH REPEAT-CONTAINING PROTEIN 9"/>
    <property type="match status" value="1"/>
</dbReference>
<keyword evidence="2" id="KW-0677">Repeat</keyword>
<feature type="region of interest" description="Disordered" evidence="3">
    <location>
        <begin position="444"/>
        <end position="583"/>
    </location>
</feature>
<evidence type="ECO:0000256" key="3">
    <source>
        <dbReference type="SAM" id="MobiDB-lite"/>
    </source>
</evidence>
<name>A0A2H8TPR0_9HEMI</name>
<dbReference type="OrthoDB" id="1939344at2759"/>
<dbReference type="SMART" id="SM00369">
    <property type="entry name" value="LRR_TYP"/>
    <property type="match status" value="6"/>
</dbReference>
<protein>
    <submittedName>
        <fullName evidence="4">Leucine-rich repeat-containing protein 49</fullName>
    </submittedName>
</protein>
<dbReference type="InterPro" id="IPR032675">
    <property type="entry name" value="LRR_dom_sf"/>
</dbReference>
<keyword evidence="1" id="KW-0433">Leucine-rich repeat</keyword>
<proteinExistence type="predicted"/>
<reference evidence="4" key="1">
    <citation type="submission" date="2017-10" db="EMBL/GenBank/DDBJ databases">
        <title>Transcriptome Assembly of Sugarcane Aphid Adults.</title>
        <authorList>
            <person name="Scully E.D."/>
            <person name="Palmer N.A."/>
            <person name="Geib S.M."/>
            <person name="Sarath G."/>
            <person name="Sattler S.E."/>
        </authorList>
    </citation>
    <scope>NUCLEOTIDE SEQUENCE</scope>
    <source>
        <tissue evidence="4">Whole body</tissue>
    </source>
</reference>
<dbReference type="Gene3D" id="3.80.10.10">
    <property type="entry name" value="Ribonuclease Inhibitor"/>
    <property type="match status" value="2"/>
</dbReference>
<dbReference type="InterPro" id="IPR025875">
    <property type="entry name" value="Leu-rich_rpt_4"/>
</dbReference>
<dbReference type="InterPro" id="IPR003591">
    <property type="entry name" value="Leu-rich_rpt_typical-subtyp"/>
</dbReference>
<dbReference type="SUPFAM" id="SSF52058">
    <property type="entry name" value="L domain-like"/>
    <property type="match status" value="1"/>
</dbReference>
<sequence length="849" mass="96145">MATNTQISDFMSPNNGILNHENPDFAVFGVSNKELIDGSLNSQRRQTCTNIPLLPAALQPRLHQKRSSIVNNNNNLNENMSNTNLVSLQTLTDGKIQATRSQYVKSRNPERMSLDRRGLMSVPVITGEARLRLLSMQHNLLTKLDGICGAGLSRLVFLDVYGNQLERITGLESLSNLRVLLLGKNRIKRIEGLKTLHRLEVLDLHGNQLTQVGGLQSQGELKVLNLAGNQIKVLGSLDLTGLRSLRELNLRRNRLKCLLGFSETQQLTKLFLSNNEINTIDDMPSLVHLNKLQELAIDNNPVSAVEECVSFLVSHLSQLQALNRTQVTDQMRRTAVIWKETRESLKCVAANSMQEPGKKGRDNIIYNAKSNWEQMRSRHCVYPNLATSLKDLRSSTETEDGTKSDSALCKNSLEETHETATAEQRKKKMYFLYKNRKFVEKKLCRRPTTDKSDTVPVTRLPPILNQYLNQSPTSKRKSEFRQNDSSSLEMYPSDHSEQSKMSVSSSGNIDASSSDDTSSSSDSSSEEKISKEPAINTRPIKSANPRMSAPIISDQHENSFRPATSRPKPKCNGSNPKDKNKEQGGDYLVEITGKFLNVYGQGSLRYIDKPWNQSKSNDVSTIKFNYVSFNSLVPVFSKIKNRFPNAENYFFRDTNIYCLGQLNALADLQGLVSLYIHEDGNPITRKEWHSYAIYRLSHWGLKFVNDKEVDEPQITKSMDTFKGLSNLVLYSLPESLLTPLLNKLQLDYSAEESACKWLKSSDPALRNVVCKEALQWRKNGNAQDECIWRHKGLVHFNSLINTTCLAMAKLILLEQEWPIVLKELIQNTLVDYSQLEEYMKRKLNDLRPT</sequence>